<dbReference type="Pfam" id="PF09233">
    <property type="entry name" value="Endonuc-EcoRV"/>
    <property type="match status" value="1"/>
</dbReference>
<dbReference type="EMBL" id="BJOV01000002">
    <property type="protein sequence ID" value="GEE00368.1"/>
    <property type="molecule type" value="Genomic_DNA"/>
</dbReference>
<keyword evidence="1" id="KW-0540">Nuclease</keyword>
<evidence type="ECO:0000256" key="3">
    <source>
        <dbReference type="ARBA" id="ARBA00022801"/>
    </source>
</evidence>
<dbReference type="InterPro" id="IPR015314">
    <property type="entry name" value="Restrct_endonuc_II_EcoRV"/>
</dbReference>
<evidence type="ECO:0000256" key="2">
    <source>
        <dbReference type="ARBA" id="ARBA00022759"/>
    </source>
</evidence>
<dbReference type="Proteomes" id="UP000444960">
    <property type="component" value="Unassembled WGS sequence"/>
</dbReference>
<dbReference type="GO" id="GO:0003677">
    <property type="term" value="F:DNA binding"/>
    <property type="evidence" value="ECO:0007669"/>
    <property type="project" value="InterPro"/>
</dbReference>
<organism evidence="4 5">
    <name type="scientific">Gordonia spumicola</name>
    <dbReference type="NCBI Taxonomy" id="589161"/>
    <lineage>
        <taxon>Bacteria</taxon>
        <taxon>Bacillati</taxon>
        <taxon>Actinomycetota</taxon>
        <taxon>Actinomycetes</taxon>
        <taxon>Mycobacteriales</taxon>
        <taxon>Gordoniaceae</taxon>
        <taxon>Gordonia</taxon>
    </lineage>
</organism>
<dbReference type="InterPro" id="IPR037057">
    <property type="entry name" value="DNA_rep_MutH/T2_RE_sf"/>
</dbReference>
<dbReference type="Gene3D" id="3.40.600.10">
    <property type="entry name" value="DNA mismatch repair MutH/Restriction endonuclease, type II"/>
    <property type="match status" value="1"/>
</dbReference>
<reference evidence="5" key="1">
    <citation type="submission" date="2019-06" db="EMBL/GenBank/DDBJ databases">
        <title>Gordonia isolated from sludge of a wastewater treatment plant.</title>
        <authorList>
            <person name="Tamura T."/>
            <person name="Aoyama K."/>
            <person name="Kang Y."/>
            <person name="Saito S."/>
            <person name="Akiyama N."/>
            <person name="Yazawa K."/>
            <person name="Gonoi T."/>
            <person name="Mikami Y."/>
        </authorList>
    </citation>
    <scope>NUCLEOTIDE SEQUENCE [LARGE SCALE GENOMIC DNA]</scope>
    <source>
        <strain evidence="5">NBRC 107696</strain>
    </source>
</reference>
<keyword evidence="3" id="KW-0378">Hydrolase</keyword>
<keyword evidence="5" id="KW-1185">Reference proteome</keyword>
<evidence type="ECO:0000313" key="4">
    <source>
        <dbReference type="EMBL" id="GEE00368.1"/>
    </source>
</evidence>
<proteinExistence type="predicted"/>
<dbReference type="AlphaFoldDB" id="A0A7I9V4M7"/>
<name>A0A7I9V4M7_9ACTN</name>
<protein>
    <recommendedName>
        <fullName evidence="6">Restriction endonuclease</fullName>
    </recommendedName>
</protein>
<dbReference type="InterPro" id="IPR011335">
    <property type="entry name" value="Restrct_endonuc-II-like"/>
</dbReference>
<sequence length="278" mass="31167">MPTSVGGGSVTDRHRSRYGAHVANVLDLETWLREQCAEYRFEVGGVYQVDGTHSYPLVADSAEDLRAQLDAGGHLLPLPKESAALANVLEVSIVEFLQHRIKNLGDRAGENQGTERGYPDLEIFGEVFGGGFHAVDIKAARRAMSTKGHALNSTQSAITLYTGNTYFRHSNLKYPGTLRPFEEYKSHLDILLIYTLDLDSRERVRDLELIVQQPWKIASRQRSSTTREYIGAVKNIDALRSGNGAFETEEEFYKYWRAFKFNIAPITVKLLEKGAKAD</sequence>
<evidence type="ECO:0000313" key="5">
    <source>
        <dbReference type="Proteomes" id="UP000444960"/>
    </source>
</evidence>
<accession>A0A7I9V4M7</accession>
<dbReference type="SUPFAM" id="SSF52980">
    <property type="entry name" value="Restriction endonuclease-like"/>
    <property type="match status" value="1"/>
</dbReference>
<keyword evidence="2" id="KW-0255">Endonuclease</keyword>
<dbReference type="GO" id="GO:0016787">
    <property type="term" value="F:hydrolase activity"/>
    <property type="evidence" value="ECO:0007669"/>
    <property type="project" value="UniProtKB-KW"/>
</dbReference>
<evidence type="ECO:0008006" key="6">
    <source>
        <dbReference type="Google" id="ProtNLM"/>
    </source>
</evidence>
<evidence type="ECO:0000256" key="1">
    <source>
        <dbReference type="ARBA" id="ARBA00022722"/>
    </source>
</evidence>
<gene>
    <name evidence="4" type="ORF">nbrc107696_08140</name>
</gene>
<dbReference type="GO" id="GO:0004519">
    <property type="term" value="F:endonuclease activity"/>
    <property type="evidence" value="ECO:0007669"/>
    <property type="project" value="UniProtKB-KW"/>
</dbReference>
<comment type="caution">
    <text evidence="4">The sequence shown here is derived from an EMBL/GenBank/DDBJ whole genome shotgun (WGS) entry which is preliminary data.</text>
</comment>